<dbReference type="Gene3D" id="3.40.30.10">
    <property type="entry name" value="Glutaredoxin"/>
    <property type="match status" value="1"/>
</dbReference>
<name>A0AAX6G465_IRIPA</name>
<proteinExistence type="predicted"/>
<keyword evidence="1" id="KW-1133">Transmembrane helix</keyword>
<keyword evidence="3" id="KW-1185">Reference proteome</keyword>
<organism evidence="2 3">
    <name type="scientific">Iris pallida</name>
    <name type="common">Sweet iris</name>
    <dbReference type="NCBI Taxonomy" id="29817"/>
    <lineage>
        <taxon>Eukaryota</taxon>
        <taxon>Viridiplantae</taxon>
        <taxon>Streptophyta</taxon>
        <taxon>Embryophyta</taxon>
        <taxon>Tracheophyta</taxon>
        <taxon>Spermatophyta</taxon>
        <taxon>Magnoliopsida</taxon>
        <taxon>Liliopsida</taxon>
        <taxon>Asparagales</taxon>
        <taxon>Iridaceae</taxon>
        <taxon>Iridoideae</taxon>
        <taxon>Irideae</taxon>
        <taxon>Iris</taxon>
    </lineage>
</organism>
<feature type="transmembrane region" description="Helical" evidence="1">
    <location>
        <begin position="67"/>
        <end position="97"/>
    </location>
</feature>
<keyword evidence="1" id="KW-0812">Transmembrane</keyword>
<dbReference type="CDD" id="cd02961">
    <property type="entry name" value="PDI_a_family"/>
    <property type="match status" value="1"/>
</dbReference>
<dbReference type="InterPro" id="IPR036249">
    <property type="entry name" value="Thioredoxin-like_sf"/>
</dbReference>
<comment type="caution">
    <text evidence="2">The sequence shown here is derived from an EMBL/GenBank/DDBJ whole genome shotgun (WGS) entry which is preliminary data.</text>
</comment>
<dbReference type="EMBL" id="JANAVB010023800">
    <property type="protein sequence ID" value="KAJ6822941.1"/>
    <property type="molecule type" value="Genomic_DNA"/>
</dbReference>
<accession>A0AAX6G465</accession>
<gene>
    <name evidence="2" type="ORF">M6B38_385865</name>
</gene>
<sequence>MHMTFSQMKRRRKTMISMVMRRVTQDLMEVILVITMGTSHLVALEVVLVDGRQWVVKEIVNPSPLTLVVTLVLVGVHLVLTSVICSLACLAVVWVWVKYSGFSGSGGQNMRSASSGSIENINSQFFNKRIKDQGMTWLLLFYTPSAKGYHVLESIAEDVANSLQGAVKAGKINCLVEKTLCKDLGVSPSKSSRLYVYSYASGGRGSLVEYTGDFDTKSLKTFCQDYLPRFSKRVDLRRFDFSSQTMDNLPQVLLVSTKKDTPVMWRALSGLYNKRFMFYDAEVHDASHPMLKRLGVENFPAVIGRMVNGEEHVLREGITVKDLKSGISDLRAMLDDFEKKNGR</sequence>
<dbReference type="Proteomes" id="UP001140949">
    <property type="component" value="Unassembled WGS sequence"/>
</dbReference>
<dbReference type="SUPFAM" id="SSF52833">
    <property type="entry name" value="Thioredoxin-like"/>
    <property type="match status" value="1"/>
</dbReference>
<evidence type="ECO:0000313" key="2">
    <source>
        <dbReference type="EMBL" id="KAJ6822941.1"/>
    </source>
</evidence>
<keyword evidence="1" id="KW-0472">Membrane</keyword>
<evidence type="ECO:0000256" key="1">
    <source>
        <dbReference type="SAM" id="Phobius"/>
    </source>
</evidence>
<protein>
    <submittedName>
        <fullName evidence="2">DnaJ protein ERDJ3A</fullName>
    </submittedName>
</protein>
<reference evidence="2" key="1">
    <citation type="journal article" date="2023" name="GigaByte">
        <title>Genome assembly of the bearded iris, Iris pallida Lam.</title>
        <authorList>
            <person name="Bruccoleri R.E."/>
            <person name="Oakeley E.J."/>
            <person name="Faust A.M.E."/>
            <person name="Altorfer M."/>
            <person name="Dessus-Babus S."/>
            <person name="Burckhardt D."/>
            <person name="Oertli M."/>
            <person name="Naumann U."/>
            <person name="Petersen F."/>
            <person name="Wong J."/>
        </authorList>
    </citation>
    <scope>NUCLEOTIDE SEQUENCE</scope>
    <source>
        <strain evidence="2">GSM-AAB239-AS_SAM_17_03QT</strain>
    </source>
</reference>
<evidence type="ECO:0000313" key="3">
    <source>
        <dbReference type="Proteomes" id="UP001140949"/>
    </source>
</evidence>
<dbReference type="PANTHER" id="PTHR45184">
    <property type="entry name" value="DNAJ PROTEIN ERDJ3A"/>
    <property type="match status" value="1"/>
</dbReference>
<reference evidence="2" key="2">
    <citation type="submission" date="2023-04" db="EMBL/GenBank/DDBJ databases">
        <authorList>
            <person name="Bruccoleri R.E."/>
            <person name="Oakeley E.J."/>
            <person name="Faust A.-M."/>
            <person name="Dessus-Babus S."/>
            <person name="Altorfer M."/>
            <person name="Burckhardt D."/>
            <person name="Oertli M."/>
            <person name="Naumann U."/>
            <person name="Petersen F."/>
            <person name="Wong J."/>
        </authorList>
    </citation>
    <scope>NUCLEOTIDE SEQUENCE</scope>
    <source>
        <strain evidence="2">GSM-AAB239-AS_SAM_17_03QT</strain>
        <tissue evidence="2">Leaf</tissue>
    </source>
</reference>
<dbReference type="InterPro" id="IPR052842">
    <property type="entry name" value="ER_Co-chaperone"/>
</dbReference>
<dbReference type="PANTHER" id="PTHR45184:SF1">
    <property type="entry name" value="DNAJ PROTEIN ERDJ3A"/>
    <property type="match status" value="1"/>
</dbReference>
<dbReference type="AlphaFoldDB" id="A0AAX6G465"/>